<evidence type="ECO:0000259" key="4">
    <source>
        <dbReference type="SMART" id="SM00797"/>
    </source>
</evidence>
<dbReference type="SMART" id="SM00797">
    <property type="entry name" value="AHS2"/>
    <property type="match status" value="1"/>
</dbReference>
<evidence type="ECO:0000313" key="5">
    <source>
        <dbReference type="EMBL" id="MDM9631628.1"/>
    </source>
</evidence>
<keyword evidence="2" id="KW-0378">Hydrolase</keyword>
<protein>
    <submittedName>
        <fullName evidence="5">Biotin-dependent carboxyltransferase family protein</fullName>
    </submittedName>
</protein>
<dbReference type="InterPro" id="IPR003778">
    <property type="entry name" value="CT_A_B"/>
</dbReference>
<dbReference type="InterPro" id="IPR052708">
    <property type="entry name" value="PxpC"/>
</dbReference>
<sequence>MLKINNPGFYTSIQDLGRFGYRHLGVPVSGALHLKAFKRANALLENDPNDAALEITMTGPDLEFTEPTIMVLCGAPLEASMDGVTLEMNQVYQVPAGALFKSGHVREGLRTYLAIKGGLKSELKLGSRSQFYPITLSGTVKKNSLIPYDPYADFSPKLLKISPSKSFGDKALIAYPGPEYEYLEEKHLNELFNKDFKISKNHNRMACQLEPTLPAHTIRMITSATLPGTVQITPSGRLIILLRDGQTTGGYPRILQLDGDSLDRVGQKQFGDIVCFEKIKQP</sequence>
<dbReference type="Pfam" id="PF02626">
    <property type="entry name" value="CT_A_B"/>
    <property type="match status" value="1"/>
</dbReference>
<dbReference type="EMBL" id="JAUDUY010000004">
    <property type="protein sequence ID" value="MDM9631628.1"/>
    <property type="molecule type" value="Genomic_DNA"/>
</dbReference>
<dbReference type="PANTHER" id="PTHR43309">
    <property type="entry name" value="5-OXOPROLINASE SUBUNIT C"/>
    <property type="match status" value="1"/>
</dbReference>
<comment type="caution">
    <text evidence="5">The sequence shown here is derived from an EMBL/GenBank/DDBJ whole genome shotgun (WGS) entry which is preliminary data.</text>
</comment>
<evidence type="ECO:0000256" key="1">
    <source>
        <dbReference type="ARBA" id="ARBA00022741"/>
    </source>
</evidence>
<keyword evidence="6" id="KW-1185">Reference proteome</keyword>
<dbReference type="RefSeq" id="WP_289724994.1">
    <property type="nucleotide sequence ID" value="NZ_JAUDUY010000004.1"/>
</dbReference>
<dbReference type="InterPro" id="IPR029000">
    <property type="entry name" value="Cyclophilin-like_dom_sf"/>
</dbReference>
<accession>A0ABT7WFI0</accession>
<organism evidence="5 6">
    <name type="scientific">Robiginitalea aurantiaca</name>
    <dbReference type="NCBI Taxonomy" id="3056915"/>
    <lineage>
        <taxon>Bacteria</taxon>
        <taxon>Pseudomonadati</taxon>
        <taxon>Bacteroidota</taxon>
        <taxon>Flavobacteriia</taxon>
        <taxon>Flavobacteriales</taxon>
        <taxon>Flavobacteriaceae</taxon>
        <taxon>Robiginitalea</taxon>
    </lineage>
</organism>
<proteinExistence type="predicted"/>
<evidence type="ECO:0000313" key="6">
    <source>
        <dbReference type="Proteomes" id="UP001174839"/>
    </source>
</evidence>
<dbReference type="Proteomes" id="UP001174839">
    <property type="component" value="Unassembled WGS sequence"/>
</dbReference>
<reference evidence="5" key="1">
    <citation type="submission" date="2023-06" db="EMBL/GenBank/DDBJ databases">
        <title>Robiginitalea aurantiacus sp. nov. and Algoriphagus sediminis sp. nov., isolated from coastal sediment.</title>
        <authorList>
            <person name="Zhou Z.Y."/>
            <person name="An J."/>
            <person name="Jia Y.W."/>
            <person name="Du Z.J."/>
        </authorList>
    </citation>
    <scope>NUCLEOTIDE SEQUENCE</scope>
    <source>
        <strain evidence="5">M39</strain>
    </source>
</reference>
<keyword evidence="1" id="KW-0547">Nucleotide-binding</keyword>
<dbReference type="Gene3D" id="2.40.100.10">
    <property type="entry name" value="Cyclophilin-like"/>
    <property type="match status" value="1"/>
</dbReference>
<evidence type="ECO:0000256" key="2">
    <source>
        <dbReference type="ARBA" id="ARBA00022801"/>
    </source>
</evidence>
<name>A0ABT7WFI0_9FLAO</name>
<feature type="domain" description="Carboxyltransferase" evidence="4">
    <location>
        <begin position="23"/>
        <end position="281"/>
    </location>
</feature>
<evidence type="ECO:0000256" key="3">
    <source>
        <dbReference type="ARBA" id="ARBA00022840"/>
    </source>
</evidence>
<dbReference type="PANTHER" id="PTHR43309:SF3">
    <property type="entry name" value="5-OXOPROLINASE SUBUNIT C"/>
    <property type="match status" value="1"/>
</dbReference>
<gene>
    <name evidence="5" type="ORF">QU605_09115</name>
</gene>
<keyword evidence="3" id="KW-0067">ATP-binding</keyword>